<name>A0A378U3U6_MYROD</name>
<organism evidence="2 3">
    <name type="scientific">Myroides odoratus</name>
    <name type="common">Flavobacterium odoratum</name>
    <dbReference type="NCBI Taxonomy" id="256"/>
    <lineage>
        <taxon>Bacteria</taxon>
        <taxon>Pseudomonadati</taxon>
        <taxon>Bacteroidota</taxon>
        <taxon>Flavobacteriia</taxon>
        <taxon>Flavobacteriales</taxon>
        <taxon>Flavobacteriaceae</taxon>
        <taxon>Myroides</taxon>
    </lineage>
</organism>
<evidence type="ECO:0008006" key="4">
    <source>
        <dbReference type="Google" id="ProtNLM"/>
    </source>
</evidence>
<proteinExistence type="predicted"/>
<dbReference type="EMBL" id="UGQL01000002">
    <property type="protein sequence ID" value="STZ69918.1"/>
    <property type="molecule type" value="Genomic_DNA"/>
</dbReference>
<evidence type="ECO:0000256" key="1">
    <source>
        <dbReference type="SAM" id="SignalP"/>
    </source>
</evidence>
<gene>
    <name evidence="2" type="ORF">NCTC11179_03443</name>
</gene>
<feature type="chain" id="PRO_5017028286" description="Lipoprotein" evidence="1">
    <location>
        <begin position="24"/>
        <end position="294"/>
    </location>
</feature>
<keyword evidence="3" id="KW-1185">Reference proteome</keyword>
<dbReference type="AlphaFoldDB" id="A0A378U3U6"/>
<dbReference type="Proteomes" id="UP000255024">
    <property type="component" value="Unassembled WGS sequence"/>
</dbReference>
<sequence length="294" mass="32778">MKQLYLIVLGVIALCTACHSDQATTDSANPAQTEPTIYEHISATYEQKQHELPHKATAGFWDWLKRVASADAKAAAAYAVKKGMKSDWKEALLIGAAASVGEAVTVKKSIHGIQNTAEVKSYHALVLPNIQQIKTADFSANTMDDAGYYHYVLVNEVLKDSTLSAIPSNELFAILYDKIYQQAEQLGLQASYEKEAAVALLEKINQLDDNESDTYYATLYPFENKEDLAHFKPIAKIYTTTFFRLNNTALFTAYSKEMEAAVLADATLSQQVKDVLLLEMATYRFGNTYYFSEF</sequence>
<dbReference type="RefSeq" id="WP_115092525.1">
    <property type="nucleotide sequence ID" value="NZ_CP068107.1"/>
</dbReference>
<feature type="signal peptide" evidence="1">
    <location>
        <begin position="1"/>
        <end position="23"/>
    </location>
</feature>
<reference evidence="2 3" key="1">
    <citation type="submission" date="2018-06" db="EMBL/GenBank/DDBJ databases">
        <authorList>
            <consortium name="Pathogen Informatics"/>
            <person name="Doyle S."/>
        </authorList>
    </citation>
    <scope>NUCLEOTIDE SEQUENCE [LARGE SCALE GENOMIC DNA]</scope>
    <source>
        <strain evidence="2 3">NCTC11179</strain>
    </source>
</reference>
<accession>A0A378U3U6</accession>
<evidence type="ECO:0000313" key="3">
    <source>
        <dbReference type="Proteomes" id="UP000255024"/>
    </source>
</evidence>
<protein>
    <recommendedName>
        <fullName evidence="4">Lipoprotein</fullName>
    </recommendedName>
</protein>
<evidence type="ECO:0000313" key="2">
    <source>
        <dbReference type="EMBL" id="STZ69918.1"/>
    </source>
</evidence>
<keyword evidence="1" id="KW-0732">Signal</keyword>